<protein>
    <recommendedName>
        <fullName evidence="1">F-box domain-containing protein</fullName>
    </recommendedName>
</protein>
<evidence type="ECO:0000313" key="2">
    <source>
        <dbReference type="EMBL" id="KAF9063952.1"/>
    </source>
</evidence>
<comment type="caution">
    <text evidence="2">The sequence shown here is derived from an EMBL/GenBank/DDBJ whole genome shotgun (WGS) entry which is preliminary data.</text>
</comment>
<keyword evidence="3" id="KW-1185">Reference proteome</keyword>
<feature type="domain" description="F-box" evidence="1">
    <location>
        <begin position="2"/>
        <end position="50"/>
    </location>
</feature>
<name>A0A9P5PIQ4_9AGAR</name>
<dbReference type="PROSITE" id="PS50181">
    <property type="entry name" value="FBOX"/>
    <property type="match status" value="1"/>
</dbReference>
<evidence type="ECO:0000313" key="3">
    <source>
        <dbReference type="Proteomes" id="UP000772434"/>
    </source>
</evidence>
<accession>A0A9P5PIQ4</accession>
<dbReference type="OrthoDB" id="3249214at2759"/>
<reference evidence="2" key="1">
    <citation type="submission" date="2020-11" db="EMBL/GenBank/DDBJ databases">
        <authorList>
            <consortium name="DOE Joint Genome Institute"/>
            <person name="Ahrendt S."/>
            <person name="Riley R."/>
            <person name="Andreopoulos W."/>
            <person name="Labutti K."/>
            <person name="Pangilinan J."/>
            <person name="Ruiz-Duenas F.J."/>
            <person name="Barrasa J.M."/>
            <person name="Sanchez-Garcia M."/>
            <person name="Camarero S."/>
            <person name="Miyauchi S."/>
            <person name="Serrano A."/>
            <person name="Linde D."/>
            <person name="Babiker R."/>
            <person name="Drula E."/>
            <person name="Ayuso-Fernandez I."/>
            <person name="Pacheco R."/>
            <person name="Padilla G."/>
            <person name="Ferreira P."/>
            <person name="Barriuso J."/>
            <person name="Kellner H."/>
            <person name="Castanera R."/>
            <person name="Alfaro M."/>
            <person name="Ramirez L."/>
            <person name="Pisabarro A.G."/>
            <person name="Kuo A."/>
            <person name="Tritt A."/>
            <person name="Lipzen A."/>
            <person name="He G."/>
            <person name="Yan M."/>
            <person name="Ng V."/>
            <person name="Cullen D."/>
            <person name="Martin F."/>
            <person name="Rosso M.-N."/>
            <person name="Henrissat B."/>
            <person name="Hibbett D."/>
            <person name="Martinez A.T."/>
            <person name="Grigoriev I.V."/>
        </authorList>
    </citation>
    <scope>NUCLEOTIDE SEQUENCE</scope>
    <source>
        <strain evidence="2">AH 40177</strain>
    </source>
</reference>
<evidence type="ECO:0000259" key="1">
    <source>
        <dbReference type="PROSITE" id="PS50181"/>
    </source>
</evidence>
<proteinExistence type="predicted"/>
<dbReference type="SUPFAM" id="SSF81383">
    <property type="entry name" value="F-box domain"/>
    <property type="match status" value="1"/>
</dbReference>
<dbReference type="EMBL" id="JADNRY010000134">
    <property type="protein sequence ID" value="KAF9063952.1"/>
    <property type="molecule type" value="Genomic_DNA"/>
</dbReference>
<dbReference type="InterPro" id="IPR001810">
    <property type="entry name" value="F-box_dom"/>
</dbReference>
<sequence>MVHTLLTLPLEILDTILSDLDTYSDLISLALVSKNIYHQVIPRHSEYRVLRIRHRFPGLWAHLAKRADLSRNLREIHFFKSLITL</sequence>
<dbReference type="InterPro" id="IPR036047">
    <property type="entry name" value="F-box-like_dom_sf"/>
</dbReference>
<dbReference type="AlphaFoldDB" id="A0A9P5PIQ4"/>
<organism evidence="2 3">
    <name type="scientific">Rhodocollybia butyracea</name>
    <dbReference type="NCBI Taxonomy" id="206335"/>
    <lineage>
        <taxon>Eukaryota</taxon>
        <taxon>Fungi</taxon>
        <taxon>Dikarya</taxon>
        <taxon>Basidiomycota</taxon>
        <taxon>Agaricomycotina</taxon>
        <taxon>Agaricomycetes</taxon>
        <taxon>Agaricomycetidae</taxon>
        <taxon>Agaricales</taxon>
        <taxon>Marasmiineae</taxon>
        <taxon>Omphalotaceae</taxon>
        <taxon>Rhodocollybia</taxon>
    </lineage>
</organism>
<gene>
    <name evidence="2" type="ORF">BDP27DRAFT_1231222</name>
</gene>
<dbReference type="Proteomes" id="UP000772434">
    <property type="component" value="Unassembled WGS sequence"/>
</dbReference>
<dbReference type="Pfam" id="PF00646">
    <property type="entry name" value="F-box"/>
    <property type="match status" value="1"/>
</dbReference>